<feature type="domain" description="Extradiol ring-cleavage dioxygenase class III enzyme subunit B" evidence="6">
    <location>
        <begin position="6"/>
        <end position="248"/>
    </location>
</feature>
<accession>A0A1T5CI04</accession>
<name>A0A1T5CI04_9SPHN</name>
<dbReference type="Proteomes" id="UP000190044">
    <property type="component" value="Unassembled WGS sequence"/>
</dbReference>
<dbReference type="Gene3D" id="3.40.830.10">
    <property type="entry name" value="LigB-like"/>
    <property type="match status" value="1"/>
</dbReference>
<evidence type="ECO:0000259" key="6">
    <source>
        <dbReference type="Pfam" id="PF02900"/>
    </source>
</evidence>
<dbReference type="GO" id="GO:0016702">
    <property type="term" value="F:oxidoreductase activity, acting on single donors with incorporation of molecular oxygen, incorporation of two atoms of oxygen"/>
    <property type="evidence" value="ECO:0007669"/>
    <property type="project" value="UniProtKB-ARBA"/>
</dbReference>
<dbReference type="InterPro" id="IPR014436">
    <property type="entry name" value="Extradiol_dOase_DODA"/>
</dbReference>
<evidence type="ECO:0000313" key="8">
    <source>
        <dbReference type="Proteomes" id="UP000190044"/>
    </source>
</evidence>
<gene>
    <name evidence="7" type="ORF">SAMN06295937_101087</name>
</gene>
<proteinExistence type="inferred from homology"/>
<dbReference type="RefSeq" id="WP_079638532.1">
    <property type="nucleotide sequence ID" value="NZ_FUYP01000010.1"/>
</dbReference>
<dbReference type="GO" id="GO:0008198">
    <property type="term" value="F:ferrous iron binding"/>
    <property type="evidence" value="ECO:0007669"/>
    <property type="project" value="InterPro"/>
</dbReference>
<evidence type="ECO:0000313" key="7">
    <source>
        <dbReference type="EMBL" id="SKB59098.1"/>
    </source>
</evidence>
<keyword evidence="3" id="KW-0479">Metal-binding</keyword>
<dbReference type="AlphaFoldDB" id="A0A1T5CI04"/>
<dbReference type="EMBL" id="FUYP01000010">
    <property type="protein sequence ID" value="SKB59098.1"/>
    <property type="molecule type" value="Genomic_DNA"/>
</dbReference>
<evidence type="ECO:0000256" key="2">
    <source>
        <dbReference type="ARBA" id="ARBA00007581"/>
    </source>
</evidence>
<comment type="cofactor">
    <cofactor evidence="1">
        <name>Zn(2+)</name>
        <dbReference type="ChEBI" id="CHEBI:29105"/>
    </cofactor>
</comment>
<dbReference type="CDD" id="cd07363">
    <property type="entry name" value="45_DOPA_Dioxygenase"/>
    <property type="match status" value="1"/>
</dbReference>
<dbReference type="Pfam" id="PF02900">
    <property type="entry name" value="LigB"/>
    <property type="match status" value="1"/>
</dbReference>
<evidence type="ECO:0000256" key="5">
    <source>
        <dbReference type="ARBA" id="ARBA00023002"/>
    </source>
</evidence>
<comment type="similarity">
    <text evidence="2">Belongs to the DODA-type extradiol aromatic ring-opening dioxygenase family.</text>
</comment>
<evidence type="ECO:0000256" key="3">
    <source>
        <dbReference type="ARBA" id="ARBA00022723"/>
    </source>
</evidence>
<keyword evidence="7" id="KW-0223">Dioxygenase</keyword>
<protein>
    <submittedName>
        <fullName evidence="7">4,5-DOPA dioxygenase extradiol</fullName>
    </submittedName>
</protein>
<dbReference type="PANTHER" id="PTHR30096">
    <property type="entry name" value="4,5-DOPA DIOXYGENASE EXTRADIOL-LIKE PROTEIN"/>
    <property type="match status" value="1"/>
</dbReference>
<dbReference type="OrthoDB" id="9790889at2"/>
<dbReference type="GO" id="GO:0008270">
    <property type="term" value="F:zinc ion binding"/>
    <property type="evidence" value="ECO:0007669"/>
    <property type="project" value="InterPro"/>
</dbReference>
<sequence>MHRLPALFLSHGSPMLSLEPSPARDFLAGLGDQLPRPRAVLIVSAHHDAAHEAGRVTVTASPAPATIHDFGGFPDELYAMEYPAPGDPALAARIAALLGAQGFNVTRDPARGLDHGAWVPLSLIYPDADIPVVQLSIASHAAPEWHYALGQALAPLRDVGVLIAGSGSMTHNLRALFAERPAVDAPAPPWVTGFADWVAQRLAAGAVDDVLHAVERAPHGKDNHPSMDHILPLFVAMGAGGTPLEARRLHASTTYGLLAMDVYSFGAQ</sequence>
<keyword evidence="4" id="KW-0862">Zinc</keyword>
<dbReference type="PANTHER" id="PTHR30096:SF0">
    <property type="entry name" value="4,5-DOPA DIOXYGENASE EXTRADIOL-LIKE PROTEIN"/>
    <property type="match status" value="1"/>
</dbReference>
<reference evidence="8" key="1">
    <citation type="submission" date="2017-02" db="EMBL/GenBank/DDBJ databases">
        <authorList>
            <person name="Varghese N."/>
            <person name="Submissions S."/>
        </authorList>
    </citation>
    <scope>NUCLEOTIDE SEQUENCE [LARGE SCALE GENOMIC DNA]</scope>
    <source>
        <strain evidence="8">R11H</strain>
    </source>
</reference>
<organism evidence="7 8">
    <name type="scientific">Sphingopyxis flava</name>
    <dbReference type="NCBI Taxonomy" id="1507287"/>
    <lineage>
        <taxon>Bacteria</taxon>
        <taxon>Pseudomonadati</taxon>
        <taxon>Pseudomonadota</taxon>
        <taxon>Alphaproteobacteria</taxon>
        <taxon>Sphingomonadales</taxon>
        <taxon>Sphingomonadaceae</taxon>
        <taxon>Sphingopyxis</taxon>
    </lineage>
</organism>
<keyword evidence="5" id="KW-0560">Oxidoreductase</keyword>
<dbReference type="PIRSF" id="PIRSF006157">
    <property type="entry name" value="Doxgns_DODA"/>
    <property type="match status" value="1"/>
</dbReference>
<evidence type="ECO:0000256" key="4">
    <source>
        <dbReference type="ARBA" id="ARBA00022833"/>
    </source>
</evidence>
<dbReference type="SUPFAM" id="SSF53213">
    <property type="entry name" value="LigB-like"/>
    <property type="match status" value="1"/>
</dbReference>
<keyword evidence="8" id="KW-1185">Reference proteome</keyword>
<dbReference type="InterPro" id="IPR004183">
    <property type="entry name" value="Xdiol_dOase_suB"/>
</dbReference>
<evidence type="ECO:0000256" key="1">
    <source>
        <dbReference type="ARBA" id="ARBA00001947"/>
    </source>
</evidence>